<evidence type="ECO:0000259" key="2">
    <source>
        <dbReference type="PROSITE" id="PS50263"/>
    </source>
</evidence>
<accession>A0A7W0C953</accession>
<feature type="domain" description="CN hydrolase" evidence="2">
    <location>
        <begin position="5"/>
        <end position="246"/>
    </location>
</feature>
<dbReference type="GO" id="GO:0033388">
    <property type="term" value="P:putrescine biosynthetic process from arginine"/>
    <property type="evidence" value="ECO:0007669"/>
    <property type="project" value="TreeGrafter"/>
</dbReference>
<keyword evidence="4" id="KW-1185">Reference proteome</keyword>
<dbReference type="Gene3D" id="3.60.110.10">
    <property type="entry name" value="Carbon-nitrogen hydrolase"/>
    <property type="match status" value="1"/>
</dbReference>
<dbReference type="EMBL" id="JACDUS010000004">
    <property type="protein sequence ID" value="MBA2881412.1"/>
    <property type="molecule type" value="Genomic_DNA"/>
</dbReference>
<dbReference type="AlphaFoldDB" id="A0A7W0C953"/>
<proteinExistence type="predicted"/>
<organism evidence="3 4">
    <name type="scientific">Desulfosalsimonas propionicica</name>
    <dbReference type="NCBI Taxonomy" id="332175"/>
    <lineage>
        <taxon>Bacteria</taxon>
        <taxon>Pseudomonadati</taxon>
        <taxon>Thermodesulfobacteriota</taxon>
        <taxon>Desulfobacteria</taxon>
        <taxon>Desulfobacterales</taxon>
        <taxon>Desulfosalsimonadaceae</taxon>
        <taxon>Desulfosalsimonas</taxon>
    </lineage>
</organism>
<evidence type="ECO:0000313" key="3">
    <source>
        <dbReference type="EMBL" id="MBA2881412.1"/>
    </source>
</evidence>
<dbReference type="PANTHER" id="PTHR43674:SF2">
    <property type="entry name" value="BETA-UREIDOPROPIONASE"/>
    <property type="match status" value="1"/>
</dbReference>
<dbReference type="RefSeq" id="WP_181551074.1">
    <property type="nucleotide sequence ID" value="NZ_JACDUS010000004.1"/>
</dbReference>
<dbReference type="Pfam" id="PF00795">
    <property type="entry name" value="CN_hydrolase"/>
    <property type="match status" value="1"/>
</dbReference>
<dbReference type="PANTHER" id="PTHR43674">
    <property type="entry name" value="NITRILASE C965.09-RELATED"/>
    <property type="match status" value="1"/>
</dbReference>
<dbReference type="PROSITE" id="PS50263">
    <property type="entry name" value="CN_HYDROLASE"/>
    <property type="match status" value="1"/>
</dbReference>
<dbReference type="InterPro" id="IPR050345">
    <property type="entry name" value="Aliph_Amidase/BUP"/>
</dbReference>
<dbReference type="EC" id="3.5.1.53" evidence="3"/>
<reference evidence="3 4" key="1">
    <citation type="submission" date="2020-07" db="EMBL/GenBank/DDBJ databases">
        <title>Genomic Encyclopedia of Type Strains, Phase IV (KMG-IV): sequencing the most valuable type-strain genomes for metagenomic binning, comparative biology and taxonomic classification.</title>
        <authorList>
            <person name="Goeker M."/>
        </authorList>
    </citation>
    <scope>NUCLEOTIDE SEQUENCE [LARGE SCALE GENOMIC DNA]</scope>
    <source>
        <strain evidence="3 4">DSM 17721</strain>
    </source>
</reference>
<evidence type="ECO:0000313" key="4">
    <source>
        <dbReference type="Proteomes" id="UP000525298"/>
    </source>
</evidence>
<dbReference type="Proteomes" id="UP000525298">
    <property type="component" value="Unassembled WGS sequence"/>
</dbReference>
<gene>
    <name evidence="3" type="ORF">HNR65_001739</name>
</gene>
<comment type="caution">
    <text evidence="3">The sequence shown here is derived from an EMBL/GenBank/DDBJ whole genome shotgun (WGS) entry which is preliminary data.</text>
</comment>
<keyword evidence="1 3" id="KW-0378">Hydrolase</keyword>
<dbReference type="GO" id="GO:0050126">
    <property type="term" value="F:N-carbamoylputrescine amidase activity"/>
    <property type="evidence" value="ECO:0007669"/>
    <property type="project" value="UniProtKB-EC"/>
</dbReference>
<sequence length="279" mass="30638">MDRDVRIALVSCRSVIGDTTGNLCRMEQWIIAARNQETHLVCFPELSITGYHVRPPIDTVAESIDGPCSARLADLAKKYNISILAGMAEKSGNRLYAAHLLAQPDSGQCRVYRKLHLGPPEKEFFSPASKIPPLFEACGLRIGVQLCYDAHFPQLSTHMAINGADLLIIAHASPGRSSEEKLASWMRHLPARAFDNGVYVAAVNAAGDNGFGLSFPPVCVLISPEGKLLASYADADEYMLMADLSAQKLRAVRDHPMKYFLPNRRPEIYRAKQKAGSTD</sequence>
<dbReference type="InterPro" id="IPR003010">
    <property type="entry name" value="C-N_Hydrolase"/>
</dbReference>
<protein>
    <submittedName>
        <fullName evidence="3">N-carbamoylputrescine amidase</fullName>
        <ecNumber evidence="3">3.5.1.53</ecNumber>
    </submittedName>
</protein>
<dbReference type="InterPro" id="IPR036526">
    <property type="entry name" value="C-N_Hydrolase_sf"/>
</dbReference>
<name>A0A7W0C953_9BACT</name>
<evidence type="ECO:0000256" key="1">
    <source>
        <dbReference type="ARBA" id="ARBA00022801"/>
    </source>
</evidence>
<dbReference type="SUPFAM" id="SSF56317">
    <property type="entry name" value="Carbon-nitrogen hydrolase"/>
    <property type="match status" value="1"/>
</dbReference>